<evidence type="ECO:0000313" key="3">
    <source>
        <dbReference type="EMBL" id="KAF1919050.1"/>
    </source>
</evidence>
<dbReference type="PANTHER" id="PTHR43845:SF1">
    <property type="entry name" value="BLR5969 PROTEIN"/>
    <property type="match status" value="1"/>
</dbReference>
<dbReference type="Pfam" id="PF02668">
    <property type="entry name" value="TauD"/>
    <property type="match status" value="1"/>
</dbReference>
<feature type="domain" description="TauD/TfdA-like" evidence="2">
    <location>
        <begin position="92"/>
        <end position="268"/>
    </location>
</feature>
<organism evidence="3 4">
    <name type="scientific">Ampelomyces quisqualis</name>
    <name type="common">Powdery mildew agent</name>
    <dbReference type="NCBI Taxonomy" id="50730"/>
    <lineage>
        <taxon>Eukaryota</taxon>
        <taxon>Fungi</taxon>
        <taxon>Dikarya</taxon>
        <taxon>Ascomycota</taxon>
        <taxon>Pezizomycotina</taxon>
        <taxon>Dothideomycetes</taxon>
        <taxon>Pleosporomycetidae</taxon>
        <taxon>Pleosporales</taxon>
        <taxon>Pleosporineae</taxon>
        <taxon>Phaeosphaeriaceae</taxon>
        <taxon>Ampelomyces</taxon>
    </lineage>
</organism>
<name>A0A6A5QW26_AMPQU</name>
<evidence type="ECO:0000256" key="1">
    <source>
        <dbReference type="ARBA" id="ARBA00023002"/>
    </source>
</evidence>
<dbReference type="InterPro" id="IPR003819">
    <property type="entry name" value="TauD/TfdA-like"/>
</dbReference>
<evidence type="ECO:0000259" key="2">
    <source>
        <dbReference type="Pfam" id="PF02668"/>
    </source>
</evidence>
<evidence type="ECO:0000313" key="4">
    <source>
        <dbReference type="Proteomes" id="UP000800096"/>
    </source>
</evidence>
<dbReference type="Gene3D" id="3.60.130.10">
    <property type="entry name" value="Clavaminate synthase-like"/>
    <property type="match status" value="1"/>
</dbReference>
<gene>
    <name evidence="3" type="ORF">BDU57DRAFT_554412</name>
</gene>
<dbReference type="InterPro" id="IPR042099">
    <property type="entry name" value="ANL_N_sf"/>
</dbReference>
<dbReference type="PANTHER" id="PTHR43845">
    <property type="entry name" value="BLR5969 PROTEIN"/>
    <property type="match status" value="1"/>
</dbReference>
<dbReference type="GO" id="GO:0016491">
    <property type="term" value="F:oxidoreductase activity"/>
    <property type="evidence" value="ECO:0007669"/>
    <property type="project" value="UniProtKB-KW"/>
</dbReference>
<proteinExistence type="predicted"/>
<keyword evidence="1" id="KW-0560">Oxidoreductase</keyword>
<dbReference type="SUPFAM" id="SSF51197">
    <property type="entry name" value="Clavaminate synthase-like"/>
    <property type="match status" value="1"/>
</dbReference>
<dbReference type="OrthoDB" id="10047078at2759"/>
<dbReference type="Gene3D" id="3.40.50.12780">
    <property type="entry name" value="N-terminal domain of ligase-like"/>
    <property type="match status" value="1"/>
</dbReference>
<accession>A0A6A5QW26</accession>
<protein>
    <recommendedName>
        <fullName evidence="2">TauD/TfdA-like domain-containing protein</fullName>
    </recommendedName>
</protein>
<reference evidence="3" key="1">
    <citation type="journal article" date="2020" name="Stud. Mycol.">
        <title>101 Dothideomycetes genomes: a test case for predicting lifestyles and emergence of pathogens.</title>
        <authorList>
            <person name="Haridas S."/>
            <person name="Albert R."/>
            <person name="Binder M."/>
            <person name="Bloem J."/>
            <person name="Labutti K."/>
            <person name="Salamov A."/>
            <person name="Andreopoulos B."/>
            <person name="Baker S."/>
            <person name="Barry K."/>
            <person name="Bills G."/>
            <person name="Bluhm B."/>
            <person name="Cannon C."/>
            <person name="Castanera R."/>
            <person name="Culley D."/>
            <person name="Daum C."/>
            <person name="Ezra D."/>
            <person name="Gonzalez J."/>
            <person name="Henrissat B."/>
            <person name="Kuo A."/>
            <person name="Liang C."/>
            <person name="Lipzen A."/>
            <person name="Lutzoni F."/>
            <person name="Magnuson J."/>
            <person name="Mondo S."/>
            <person name="Nolan M."/>
            <person name="Ohm R."/>
            <person name="Pangilinan J."/>
            <person name="Park H.-J."/>
            <person name="Ramirez L."/>
            <person name="Alfaro M."/>
            <person name="Sun H."/>
            <person name="Tritt A."/>
            <person name="Yoshinaga Y."/>
            <person name="Zwiers L.-H."/>
            <person name="Turgeon B."/>
            <person name="Goodwin S."/>
            <person name="Spatafora J."/>
            <person name="Crous P."/>
            <person name="Grigoriev I."/>
        </authorList>
    </citation>
    <scope>NUCLEOTIDE SEQUENCE</scope>
    <source>
        <strain evidence="3">HMLAC05119</strain>
    </source>
</reference>
<sequence>MHRAPRFVKSSPVTVPELSYSTQLDHIDNVYDELERTGILKISMGFEDENSNYLQNLLRGLHQHRGHNLPIAHSATQGWFWSIRPCKENFQARNHQARSETMEQFPWHTDCSYEDNPPRFFALQVLQHDRYGGGTLSVMNTERLIQHLSTETRNALAANEYQIDTPPEFVRNPKRTHITGSVLATAAESHPQGLIRFREDIFNPLTYRAARALIELKEVIAKDEVRKHATLHLEAEKLPKGSIVLVDNRRWLHARNVIKDPERHLRRIQDPARSGKEWSAYTIPEVLAVASCHPFYSNARYPPDQDTIRAAKLQASRLTDTSLGAWPLLKKEDLYVVVSRLFEDTDPRNTYLHNVYMSTTGGGGRSSKPLYFCTDAQENRQQRRSFGNFVRTTGLIERGDLVLSTHCSGGLYRSLDLMLEVMENAGASVLAAGHQMAPALVCQSLIDLHVNVLTGDGSQMIQIASQVSTLPASERLKLKLDKVIYTSESLTELQKNYLRKVFGNAVKIYSVLGSAEAGPYGVSNPDISSPNETSSGNTDFLIDTRETLIEVFPLTAIDDAANCQVRVPLPQGQVGLIAQTSLTRLRHPLVRYLNGDIGSIHALPEHTGAHVPEADRTYLKILRLQGRDTRFSFTWNGEYIEYSLVDALMNDPQFGVLQWQVILDTTEHREETLLEVRLLCSAHSDDASKATLSARLKDLFVVYEEIEYRFRLIFVNDMSAFERSQTGQKISGSRVGCRVGDADARSERMTVCKRC</sequence>
<dbReference type="InterPro" id="IPR042098">
    <property type="entry name" value="TauD-like_sf"/>
</dbReference>
<keyword evidence="4" id="KW-1185">Reference proteome</keyword>
<dbReference type="Proteomes" id="UP000800096">
    <property type="component" value="Unassembled WGS sequence"/>
</dbReference>
<dbReference type="EMBL" id="ML979133">
    <property type="protein sequence ID" value="KAF1919050.1"/>
    <property type="molecule type" value="Genomic_DNA"/>
</dbReference>
<dbReference type="AlphaFoldDB" id="A0A6A5QW26"/>